<evidence type="ECO:0000259" key="1">
    <source>
        <dbReference type="Pfam" id="PF19439"/>
    </source>
</evidence>
<sequence length="155" mass="17157">MTTMSVFFVADNSDLLSCTVVPQQHCSLGKPGDRLSRFLVTDRLQLILVEPDSRKAGWAIVRFVGLLQDMTISGDSADSKVLHVVVEGQPSRLKVSYEGRWQFFGNKKFSRDEQLSVPVVFYPCSPPNKSSPSPCCVRFYLGPESCGEVVDSPPI</sequence>
<evidence type="ECO:0000313" key="2">
    <source>
        <dbReference type="EnsemblMetazoa" id="CJA37957.1"/>
    </source>
</evidence>
<dbReference type="InterPro" id="IPR045820">
    <property type="entry name" value="CLEC16A/TT9_C"/>
</dbReference>
<dbReference type="GO" id="GO:0005794">
    <property type="term" value="C:Golgi apparatus"/>
    <property type="evidence" value="ECO:0007669"/>
    <property type="project" value="TreeGrafter"/>
</dbReference>
<dbReference type="Proteomes" id="UP000005237">
    <property type="component" value="Unassembled WGS sequence"/>
</dbReference>
<organism evidence="2 3">
    <name type="scientific">Caenorhabditis japonica</name>
    <dbReference type="NCBI Taxonomy" id="281687"/>
    <lineage>
        <taxon>Eukaryota</taxon>
        <taxon>Metazoa</taxon>
        <taxon>Ecdysozoa</taxon>
        <taxon>Nematoda</taxon>
        <taxon>Chromadorea</taxon>
        <taxon>Rhabditida</taxon>
        <taxon>Rhabditina</taxon>
        <taxon>Rhabditomorpha</taxon>
        <taxon>Rhabditoidea</taxon>
        <taxon>Rhabditidae</taxon>
        <taxon>Peloderinae</taxon>
        <taxon>Caenorhabditis</taxon>
    </lineage>
</organism>
<reference evidence="2" key="2">
    <citation type="submission" date="2022-06" db="UniProtKB">
        <authorList>
            <consortium name="EnsemblMetazoa"/>
        </authorList>
    </citation>
    <scope>IDENTIFICATION</scope>
    <source>
        <strain evidence="2">DF5081</strain>
    </source>
</reference>
<dbReference type="EnsemblMetazoa" id="CJA37957.1">
    <property type="protein sequence ID" value="CJA37957.1"/>
    <property type="gene ID" value="WBGene00213804"/>
</dbReference>
<dbReference type="Pfam" id="PF19439">
    <property type="entry name" value="CLEC16A_C"/>
    <property type="match status" value="1"/>
</dbReference>
<feature type="domain" description="CLEC16A/TT9 C-terminal" evidence="1">
    <location>
        <begin position="11"/>
        <end position="87"/>
    </location>
</feature>
<reference evidence="3" key="1">
    <citation type="submission" date="2010-08" db="EMBL/GenBank/DDBJ databases">
        <authorList>
            <consortium name="Caenorhabditis japonica Sequencing Consortium"/>
            <person name="Wilson R.K."/>
        </authorList>
    </citation>
    <scope>NUCLEOTIDE SEQUENCE [LARGE SCALE GENOMIC DNA]</scope>
    <source>
        <strain evidence="3">DF5081</strain>
    </source>
</reference>
<dbReference type="GO" id="GO:0007034">
    <property type="term" value="P:vacuolar transport"/>
    <property type="evidence" value="ECO:0007669"/>
    <property type="project" value="TreeGrafter"/>
</dbReference>
<dbReference type="GO" id="GO:0016197">
    <property type="term" value="P:endosomal transport"/>
    <property type="evidence" value="ECO:0007669"/>
    <property type="project" value="TreeGrafter"/>
</dbReference>
<accession>A0A8R1IQW6</accession>
<dbReference type="GO" id="GO:0005770">
    <property type="term" value="C:late endosome"/>
    <property type="evidence" value="ECO:0007669"/>
    <property type="project" value="TreeGrafter"/>
</dbReference>
<dbReference type="PANTHER" id="PTHR21481">
    <property type="entry name" value="PROTEIN CLEC16A"/>
    <property type="match status" value="1"/>
</dbReference>
<keyword evidence="3" id="KW-1185">Reference proteome</keyword>
<protein>
    <recommendedName>
        <fullName evidence="1">CLEC16A/TT9 C-terminal domain-containing protein</fullName>
    </recommendedName>
</protein>
<proteinExistence type="predicted"/>
<dbReference type="AlphaFoldDB" id="A0A8R1IQW6"/>
<dbReference type="GO" id="GO:1901096">
    <property type="term" value="P:regulation of autophagosome maturation"/>
    <property type="evidence" value="ECO:0007669"/>
    <property type="project" value="TreeGrafter"/>
</dbReference>
<evidence type="ECO:0000313" key="3">
    <source>
        <dbReference type="Proteomes" id="UP000005237"/>
    </source>
</evidence>
<name>A0A8R1IQW6_CAEJA</name>
<dbReference type="PANTHER" id="PTHR21481:SF0">
    <property type="entry name" value="PROTEIN CLEC16A"/>
    <property type="match status" value="1"/>
</dbReference>
<dbReference type="InterPro" id="IPR039272">
    <property type="entry name" value="CLEC16A/TT9"/>
</dbReference>